<name>A0A366DRU4_9NOCA</name>
<dbReference type="AlphaFoldDB" id="A0A366DRU4"/>
<evidence type="ECO:0000256" key="1">
    <source>
        <dbReference type="ARBA" id="ARBA00009897"/>
    </source>
</evidence>
<dbReference type="STRING" id="1210090.GCA_001613185_02552"/>
<gene>
    <name evidence="6" type="ORF">DFR74_103448</name>
</gene>
<evidence type="ECO:0000256" key="2">
    <source>
        <dbReference type="ARBA" id="ARBA00022598"/>
    </source>
</evidence>
<comment type="similarity">
    <text evidence="1 3 4">Belongs to the glutamine synthetase family.</text>
</comment>
<proteinExistence type="inferred from homology"/>
<protein>
    <submittedName>
        <fullName evidence="6">Glutamine synthetase</fullName>
    </submittedName>
</protein>
<dbReference type="OrthoDB" id="9807095at2"/>
<evidence type="ECO:0000256" key="4">
    <source>
        <dbReference type="RuleBase" id="RU000384"/>
    </source>
</evidence>
<dbReference type="PANTHER" id="PTHR43785:SF12">
    <property type="entry name" value="TYPE-1 GLUTAMINE SYNTHETASE 2"/>
    <property type="match status" value="1"/>
</dbReference>
<dbReference type="PANTHER" id="PTHR43785">
    <property type="entry name" value="GAMMA-GLUTAMYLPUTRESCINE SYNTHETASE"/>
    <property type="match status" value="1"/>
</dbReference>
<reference evidence="6 7" key="1">
    <citation type="submission" date="2018-06" db="EMBL/GenBank/DDBJ databases">
        <title>Genomic Encyclopedia of Type Strains, Phase IV (KMG-IV): sequencing the most valuable type-strain genomes for metagenomic binning, comparative biology and taxonomic classification.</title>
        <authorList>
            <person name="Goeker M."/>
        </authorList>
    </citation>
    <scope>NUCLEOTIDE SEQUENCE [LARGE SCALE GENOMIC DNA]</scope>
    <source>
        <strain evidence="6 7">DSM 44599</strain>
    </source>
</reference>
<dbReference type="PROSITE" id="PS51987">
    <property type="entry name" value="GS_CATALYTIC"/>
    <property type="match status" value="1"/>
</dbReference>
<dbReference type="Gene3D" id="3.30.590.10">
    <property type="entry name" value="Glutamine synthetase/guanido kinase, catalytic domain"/>
    <property type="match status" value="1"/>
</dbReference>
<organism evidence="6 7">
    <name type="scientific">Nocardia puris</name>
    <dbReference type="NCBI Taxonomy" id="208602"/>
    <lineage>
        <taxon>Bacteria</taxon>
        <taxon>Bacillati</taxon>
        <taxon>Actinomycetota</taxon>
        <taxon>Actinomycetes</taxon>
        <taxon>Mycobacteriales</taxon>
        <taxon>Nocardiaceae</taxon>
        <taxon>Nocardia</taxon>
    </lineage>
</organism>
<dbReference type="Proteomes" id="UP000252586">
    <property type="component" value="Unassembled WGS sequence"/>
</dbReference>
<dbReference type="GO" id="GO:0004356">
    <property type="term" value="F:glutamine synthetase activity"/>
    <property type="evidence" value="ECO:0007669"/>
    <property type="project" value="InterPro"/>
</dbReference>
<dbReference type="RefSeq" id="WP_067508189.1">
    <property type="nucleotide sequence ID" value="NZ_CP107943.1"/>
</dbReference>
<evidence type="ECO:0000313" key="6">
    <source>
        <dbReference type="EMBL" id="RBO92802.1"/>
    </source>
</evidence>
<sequence>MSDLLIPTVENASETTRPGVRAYRLEATNHDGSFLGKMVAPRKFAACSSSGFAFADLLFGLDLGNQPHFGFAYPSWRGHLEDLYFRPDMATAVAWSPEVTSVIGDFWLKTGEPVSICPRNLVRKMVDRLGALGYTATIAVEIETTLFEESIHEARAKGYRDLTPLGGSAGTAYHLARSKDWIDYMTAVEHRLDEIGLEWEAWSDEDAAGQAELNLVPGAPISVCDAWARARQVLREVAFERGHTVTFMAKPTAGYGQASHINLSLRCDGANAFFAEEGPSEVMRHAIGGLLATMPGATSIVLPQITSFRRLVDLSGPPTTISWGISNKTTSVRAVCGHPEYSRLEYRVPGADANLYLAVAAVLAGVIAGLERAIEPPEPVSDMAWCVPPGLGIERIPDTMSKAADALDADPVLREILGEEFVDFWVGSRRWEWMRFHTAGGDPFAELSEWESLRYFEFP</sequence>
<keyword evidence="2" id="KW-0436">Ligase</keyword>
<evidence type="ECO:0000313" key="7">
    <source>
        <dbReference type="Proteomes" id="UP000252586"/>
    </source>
</evidence>
<dbReference type="SUPFAM" id="SSF55931">
    <property type="entry name" value="Glutamine synthetase/guanido kinase"/>
    <property type="match status" value="1"/>
</dbReference>
<evidence type="ECO:0000259" key="5">
    <source>
        <dbReference type="PROSITE" id="PS51987"/>
    </source>
</evidence>
<dbReference type="EMBL" id="QNRE01000003">
    <property type="protein sequence ID" value="RBO92802.1"/>
    <property type="molecule type" value="Genomic_DNA"/>
</dbReference>
<dbReference type="InterPro" id="IPR008146">
    <property type="entry name" value="Gln_synth_cat_dom"/>
</dbReference>
<keyword evidence="7" id="KW-1185">Reference proteome</keyword>
<dbReference type="InterPro" id="IPR014746">
    <property type="entry name" value="Gln_synth/guanido_kin_cat_dom"/>
</dbReference>
<evidence type="ECO:0000256" key="3">
    <source>
        <dbReference type="PROSITE-ProRule" id="PRU01331"/>
    </source>
</evidence>
<dbReference type="SMART" id="SM01230">
    <property type="entry name" value="Gln-synt_C"/>
    <property type="match status" value="1"/>
</dbReference>
<accession>A0A366DRU4</accession>
<comment type="caution">
    <text evidence="6">The sequence shown here is derived from an EMBL/GenBank/DDBJ whole genome shotgun (WGS) entry which is preliminary data.</text>
</comment>
<feature type="domain" description="GS catalytic" evidence="5">
    <location>
        <begin position="118"/>
        <end position="459"/>
    </location>
</feature>
<dbReference type="Pfam" id="PF00120">
    <property type="entry name" value="Gln-synt_C"/>
    <property type="match status" value="1"/>
</dbReference>